<name>K4ANQ9_SETIT</name>
<reference evidence="2" key="1">
    <citation type="journal article" date="2012" name="Nat. Biotechnol.">
        <title>Reference genome sequence of the model plant Setaria.</title>
        <authorList>
            <person name="Bennetzen J.L."/>
            <person name="Schmutz J."/>
            <person name="Wang H."/>
            <person name="Percifield R."/>
            <person name="Hawkins J."/>
            <person name="Pontaroli A.C."/>
            <person name="Estep M."/>
            <person name="Feng L."/>
            <person name="Vaughn J.N."/>
            <person name="Grimwood J."/>
            <person name="Jenkins J."/>
            <person name="Barry K."/>
            <person name="Lindquist E."/>
            <person name="Hellsten U."/>
            <person name="Deshpande S."/>
            <person name="Wang X."/>
            <person name="Wu X."/>
            <person name="Mitros T."/>
            <person name="Triplett J."/>
            <person name="Yang X."/>
            <person name="Ye C.Y."/>
            <person name="Mauro-Herrera M."/>
            <person name="Wang L."/>
            <person name="Li P."/>
            <person name="Sharma M."/>
            <person name="Sharma R."/>
            <person name="Ronald P.C."/>
            <person name="Panaud O."/>
            <person name="Kellogg E.A."/>
            <person name="Brutnell T.P."/>
            <person name="Doust A.N."/>
            <person name="Tuskan G.A."/>
            <person name="Rokhsar D."/>
            <person name="Devos K.M."/>
        </authorList>
    </citation>
    <scope>NUCLEOTIDE SEQUENCE [LARGE SCALE GENOMIC DNA]</scope>
    <source>
        <strain evidence="2">cv. Yugu1</strain>
    </source>
</reference>
<dbReference type="HOGENOM" id="CLU_3411236_0_0_1"/>
<dbReference type="Proteomes" id="UP000004995">
    <property type="component" value="Unassembled WGS sequence"/>
</dbReference>
<organism evidence="1 2">
    <name type="scientific">Setaria italica</name>
    <name type="common">Foxtail millet</name>
    <name type="synonym">Panicum italicum</name>
    <dbReference type="NCBI Taxonomy" id="4555"/>
    <lineage>
        <taxon>Eukaryota</taxon>
        <taxon>Viridiplantae</taxon>
        <taxon>Streptophyta</taxon>
        <taxon>Embryophyta</taxon>
        <taxon>Tracheophyta</taxon>
        <taxon>Spermatophyta</taxon>
        <taxon>Magnoliopsida</taxon>
        <taxon>Liliopsida</taxon>
        <taxon>Poales</taxon>
        <taxon>Poaceae</taxon>
        <taxon>PACMAD clade</taxon>
        <taxon>Panicoideae</taxon>
        <taxon>Panicodae</taxon>
        <taxon>Paniceae</taxon>
        <taxon>Cenchrinae</taxon>
        <taxon>Setaria</taxon>
    </lineage>
</organism>
<proteinExistence type="predicted"/>
<dbReference type="AlphaFoldDB" id="K4ANQ9"/>
<evidence type="ECO:0000313" key="2">
    <source>
        <dbReference type="Proteomes" id="UP000004995"/>
    </source>
</evidence>
<dbReference type="EnsemblPlants" id="KQK89383">
    <property type="protein sequence ID" value="KQK89383"/>
    <property type="gene ID" value="SETIT_040556mg"/>
</dbReference>
<dbReference type="InParanoid" id="K4ANQ9"/>
<reference evidence="1" key="2">
    <citation type="submission" date="2018-08" db="UniProtKB">
        <authorList>
            <consortium name="EnsemblPlants"/>
        </authorList>
    </citation>
    <scope>IDENTIFICATION</scope>
    <source>
        <strain evidence="1">Yugu1</strain>
    </source>
</reference>
<dbReference type="EMBL" id="AGNK02005680">
    <property type="status" value="NOT_ANNOTATED_CDS"/>
    <property type="molecule type" value="Genomic_DNA"/>
</dbReference>
<accession>K4ANQ9</accession>
<protein>
    <submittedName>
        <fullName evidence="1">Uncharacterized protein</fullName>
    </submittedName>
</protein>
<keyword evidence="2" id="KW-1185">Reference proteome</keyword>
<dbReference type="Gramene" id="KQK89383">
    <property type="protein sequence ID" value="KQK89383"/>
    <property type="gene ID" value="SETIT_040556mg"/>
</dbReference>
<evidence type="ECO:0000313" key="1">
    <source>
        <dbReference type="EnsemblPlants" id="KQK89383"/>
    </source>
</evidence>
<sequence>MLKKKFFQRDFKLKMAIRIPACKCRLEKN</sequence>